<dbReference type="AlphaFoldDB" id="B0X3N4"/>
<feature type="coiled-coil region" evidence="1">
    <location>
        <begin position="58"/>
        <end position="85"/>
    </location>
</feature>
<organism>
    <name type="scientific">Culex quinquefasciatus</name>
    <name type="common">Southern house mosquito</name>
    <name type="synonym">Culex pungens</name>
    <dbReference type="NCBI Taxonomy" id="7176"/>
    <lineage>
        <taxon>Eukaryota</taxon>
        <taxon>Metazoa</taxon>
        <taxon>Ecdysozoa</taxon>
        <taxon>Arthropoda</taxon>
        <taxon>Hexapoda</taxon>
        <taxon>Insecta</taxon>
        <taxon>Pterygota</taxon>
        <taxon>Neoptera</taxon>
        <taxon>Endopterygota</taxon>
        <taxon>Diptera</taxon>
        <taxon>Nematocera</taxon>
        <taxon>Culicoidea</taxon>
        <taxon>Culicidae</taxon>
        <taxon>Culicinae</taxon>
        <taxon>Culicini</taxon>
        <taxon>Culex</taxon>
        <taxon>Culex</taxon>
    </lineage>
</organism>
<evidence type="ECO:0000313" key="4">
    <source>
        <dbReference type="EnsemblMetazoa" id="CPIJ013566-PA"/>
    </source>
</evidence>
<dbReference type="VEuPathDB" id="VectorBase:CPIJ013566"/>
<dbReference type="InParanoid" id="B0X3N4"/>
<evidence type="ECO:0000259" key="2">
    <source>
        <dbReference type="SMART" id="SM01332"/>
    </source>
</evidence>
<dbReference type="EnsemblMetazoa" id="CPIJ013566-RA">
    <property type="protein sequence ID" value="CPIJ013566-PA"/>
    <property type="gene ID" value="CPIJ013566"/>
</dbReference>
<evidence type="ECO:0000256" key="1">
    <source>
        <dbReference type="SAM" id="Coils"/>
    </source>
</evidence>
<proteinExistence type="predicted"/>
<dbReference type="STRING" id="7176.B0X3N4"/>
<dbReference type="Pfam" id="PF02984">
    <property type="entry name" value="Cyclin_C"/>
    <property type="match status" value="1"/>
</dbReference>
<feature type="domain" description="Cyclin C-terminal" evidence="2">
    <location>
        <begin position="6"/>
        <end position="101"/>
    </location>
</feature>
<reference evidence="4" key="2">
    <citation type="submission" date="2020-05" db="UniProtKB">
        <authorList>
            <consortium name="EnsemblMetazoa"/>
        </authorList>
    </citation>
    <scope>IDENTIFICATION</scope>
    <source>
        <strain evidence="4">JHB</strain>
    </source>
</reference>
<keyword evidence="5" id="KW-1185">Reference proteome</keyword>
<dbReference type="eggNOG" id="KOG0654">
    <property type="taxonomic scope" value="Eukaryota"/>
</dbReference>
<dbReference type="Gene3D" id="1.10.472.10">
    <property type="entry name" value="Cyclin-like"/>
    <property type="match status" value="1"/>
</dbReference>
<keyword evidence="1" id="KW-0175">Coiled coil</keyword>
<dbReference type="HOGENOM" id="CLU_1653839_0_0_1"/>
<sequence>MSHCPLSAYLCELSLLDADPYLTYLPSKIAAGALALSRYTLDLPVWSRMLETNVGYRLEDLRDIILDLNKTHQRAESMAQQAIQEKFKANKYMQVSTIPAVELSEETFDKMCKSLAAIASAAAEAESTTAVPAGSSTVQGTAPLSHNDSMREMMSSLLFV</sequence>
<gene>
    <name evidence="4" type="primary">6047163</name>
    <name evidence="3" type="ORF">CpipJ_CPIJ013566</name>
</gene>
<name>B0X3N4_CULQU</name>
<accession>B0X3N4</accession>
<dbReference type="VEuPathDB" id="VectorBase:CQUJHB017252"/>
<dbReference type="OrthoDB" id="5590282at2759"/>
<dbReference type="SMART" id="SM01332">
    <property type="entry name" value="Cyclin_C"/>
    <property type="match status" value="1"/>
</dbReference>
<dbReference type="KEGG" id="cqu:CpipJ_CPIJ013566"/>
<dbReference type="InterPro" id="IPR036915">
    <property type="entry name" value="Cyclin-like_sf"/>
</dbReference>
<reference evidence="3" key="1">
    <citation type="submission" date="2007-03" db="EMBL/GenBank/DDBJ databases">
        <title>Annotation of Culex pipiens quinquefasciatus.</title>
        <authorList>
            <consortium name="The Broad Institute Genome Sequencing Platform"/>
            <person name="Atkinson P.W."/>
            <person name="Hemingway J."/>
            <person name="Christensen B.M."/>
            <person name="Higgs S."/>
            <person name="Kodira C."/>
            <person name="Hannick L."/>
            <person name="Megy K."/>
            <person name="O'Leary S."/>
            <person name="Pearson M."/>
            <person name="Haas B.J."/>
            <person name="Mauceli E."/>
            <person name="Wortman J.R."/>
            <person name="Lee N.H."/>
            <person name="Guigo R."/>
            <person name="Stanke M."/>
            <person name="Alvarado L."/>
            <person name="Amedeo P."/>
            <person name="Antoine C.H."/>
            <person name="Arensburger P."/>
            <person name="Bidwell S.L."/>
            <person name="Crawford M."/>
            <person name="Camaro F."/>
            <person name="Devon K."/>
            <person name="Engels R."/>
            <person name="Hammond M."/>
            <person name="Howarth C."/>
            <person name="Koehrsen M."/>
            <person name="Lawson D."/>
            <person name="Montgomery P."/>
            <person name="Nene V."/>
            <person name="Nusbaum C."/>
            <person name="Puiu D."/>
            <person name="Romero-Severson J."/>
            <person name="Severson D.W."/>
            <person name="Shumway M."/>
            <person name="Sisk P."/>
            <person name="Stolte C."/>
            <person name="Zeng Q."/>
            <person name="Eisenstadt E."/>
            <person name="Fraser-Liggett C."/>
            <person name="Strausberg R."/>
            <person name="Galagan J."/>
            <person name="Birren B."/>
            <person name="Collins F.H."/>
        </authorList>
    </citation>
    <scope>NUCLEOTIDE SEQUENCE [LARGE SCALE GENOMIC DNA]</scope>
    <source>
        <strain evidence="3">JHB</strain>
    </source>
</reference>
<evidence type="ECO:0000313" key="3">
    <source>
        <dbReference type="EMBL" id="EDS39926.1"/>
    </source>
</evidence>
<dbReference type="InterPro" id="IPR004367">
    <property type="entry name" value="Cyclin_C-dom"/>
</dbReference>
<dbReference type="SUPFAM" id="SSF47954">
    <property type="entry name" value="Cyclin-like"/>
    <property type="match status" value="1"/>
</dbReference>
<protein>
    <submittedName>
        <fullName evidence="3 4">Cyclin a</fullName>
    </submittedName>
</protein>
<dbReference type="EMBL" id="DS232318">
    <property type="protein sequence ID" value="EDS39926.1"/>
    <property type="molecule type" value="Genomic_DNA"/>
</dbReference>
<evidence type="ECO:0000313" key="5">
    <source>
        <dbReference type="Proteomes" id="UP000002320"/>
    </source>
</evidence>
<dbReference type="Proteomes" id="UP000002320">
    <property type="component" value="Unassembled WGS sequence"/>
</dbReference>